<organism evidence="8">
    <name type="scientific">Oryza sativa subsp. japonica</name>
    <name type="common">Rice</name>
    <dbReference type="NCBI Taxonomy" id="39947"/>
    <lineage>
        <taxon>Eukaryota</taxon>
        <taxon>Viridiplantae</taxon>
        <taxon>Streptophyta</taxon>
        <taxon>Embryophyta</taxon>
        <taxon>Tracheophyta</taxon>
        <taxon>Spermatophyta</taxon>
        <taxon>Magnoliopsida</taxon>
        <taxon>Liliopsida</taxon>
        <taxon>Poales</taxon>
        <taxon>Poaceae</taxon>
        <taxon>BOP clade</taxon>
        <taxon>Oryzoideae</taxon>
        <taxon>Oryzeae</taxon>
        <taxon>Oryzinae</taxon>
        <taxon>Oryza</taxon>
        <taxon>Oryza sativa</taxon>
    </lineage>
</organism>
<keyword evidence="3" id="KW-0349">Heme</keyword>
<protein>
    <submittedName>
        <fullName evidence="8">Uncharacterized protein</fullName>
    </submittedName>
</protein>
<evidence type="ECO:0000256" key="7">
    <source>
        <dbReference type="ARBA" id="ARBA00023033"/>
    </source>
</evidence>
<dbReference type="GO" id="GO:0020037">
    <property type="term" value="F:heme binding"/>
    <property type="evidence" value="ECO:0007669"/>
    <property type="project" value="InterPro"/>
</dbReference>
<comment type="similarity">
    <text evidence="2">Belongs to the cytochrome P450 family.</text>
</comment>
<evidence type="ECO:0000313" key="8">
    <source>
        <dbReference type="EMBL" id="EAZ27043.1"/>
    </source>
</evidence>
<keyword evidence="5" id="KW-0560">Oxidoreductase</keyword>
<reference evidence="8" key="2">
    <citation type="submission" date="2008-12" db="EMBL/GenBank/DDBJ databases">
        <title>Improved gene annotation of the rice (Oryza sativa) genomes.</title>
        <authorList>
            <person name="Wang J."/>
            <person name="Li R."/>
            <person name="Fan W."/>
            <person name="Huang Q."/>
            <person name="Zhang J."/>
            <person name="Zhou Y."/>
            <person name="Hu Y."/>
            <person name="Zi S."/>
            <person name="Li J."/>
            <person name="Ni P."/>
            <person name="Zheng H."/>
            <person name="Zhang Y."/>
            <person name="Zhao M."/>
            <person name="Hao Q."/>
            <person name="McDermott J."/>
            <person name="Samudrala R."/>
            <person name="Kristiansen K."/>
            <person name="Wong G.K.-S."/>
        </authorList>
    </citation>
    <scope>NUCLEOTIDE SEQUENCE</scope>
</reference>
<dbReference type="GO" id="GO:0016705">
    <property type="term" value="F:oxidoreductase activity, acting on paired donors, with incorporation or reduction of molecular oxygen"/>
    <property type="evidence" value="ECO:0007669"/>
    <property type="project" value="InterPro"/>
</dbReference>
<dbReference type="EMBL" id="CM000140">
    <property type="protein sequence ID" value="EAZ27043.1"/>
    <property type="molecule type" value="Genomic_DNA"/>
</dbReference>
<keyword evidence="6" id="KW-0408">Iron</keyword>
<comment type="cofactor">
    <cofactor evidence="1">
        <name>heme</name>
        <dbReference type="ChEBI" id="CHEBI:30413"/>
    </cofactor>
</comment>
<evidence type="ECO:0000256" key="4">
    <source>
        <dbReference type="ARBA" id="ARBA00022723"/>
    </source>
</evidence>
<dbReference type="Gene3D" id="1.10.630.10">
    <property type="entry name" value="Cytochrome P450"/>
    <property type="match status" value="1"/>
</dbReference>
<evidence type="ECO:0000256" key="3">
    <source>
        <dbReference type="ARBA" id="ARBA00022617"/>
    </source>
</evidence>
<dbReference type="InterPro" id="IPR001128">
    <property type="entry name" value="Cyt_P450"/>
</dbReference>
<dbReference type="SUPFAM" id="SSF48264">
    <property type="entry name" value="Cytochrome P450"/>
    <property type="match status" value="1"/>
</dbReference>
<gene>
    <name evidence="8" type="ORF">OsJ_10974</name>
</gene>
<evidence type="ECO:0000256" key="2">
    <source>
        <dbReference type="ARBA" id="ARBA00010617"/>
    </source>
</evidence>
<dbReference type="CarbonylDB" id="A3AIA4"/>
<dbReference type="AlphaFoldDB" id="A3AIA4"/>
<dbReference type="InterPro" id="IPR036396">
    <property type="entry name" value="Cyt_P450_sf"/>
</dbReference>
<evidence type="ECO:0000256" key="1">
    <source>
        <dbReference type="ARBA" id="ARBA00001971"/>
    </source>
</evidence>
<dbReference type="Pfam" id="PF00067">
    <property type="entry name" value="p450"/>
    <property type="match status" value="1"/>
</dbReference>
<evidence type="ECO:0000256" key="5">
    <source>
        <dbReference type="ARBA" id="ARBA00023002"/>
    </source>
</evidence>
<dbReference type="PANTHER" id="PTHR47944">
    <property type="entry name" value="CYTOCHROME P450 98A9"/>
    <property type="match status" value="1"/>
</dbReference>
<dbReference type="Proteomes" id="UP000007752">
    <property type="component" value="Chromosome 3"/>
</dbReference>
<keyword evidence="4" id="KW-0479">Metal-binding</keyword>
<name>A3AIA4_ORYSJ</name>
<keyword evidence="7" id="KW-0503">Monooxygenase</keyword>
<dbReference type="GO" id="GO:0005506">
    <property type="term" value="F:iron ion binding"/>
    <property type="evidence" value="ECO:0007669"/>
    <property type="project" value="InterPro"/>
</dbReference>
<proteinExistence type="inferred from homology"/>
<dbReference type="GO" id="GO:0004497">
    <property type="term" value="F:monooxygenase activity"/>
    <property type="evidence" value="ECO:0007669"/>
    <property type="project" value="UniProtKB-KW"/>
</dbReference>
<sequence length="239" mass="25953">MYLKMGTCGVVVASSPCAASSFLKGLEARFANRARGGKRPWTSRTNTRTWCSPNYGARWKLMRKLASVHLLGARALADWAAVRRDEARRLLRGVAEASAAGRPVVIPEVLVCALANIVGQITVSKRVFDVQGDESNSYKDMIVSLLTGAGLFNISDFVPALAWLDLQGVQAKLRRIHDQFDVLITKLLADHAATAADRARAGRTDFVDRLRAAVGVDDEDGETISEVNIKGLIFVSLSV</sequence>
<reference evidence="8" key="1">
    <citation type="journal article" date="2005" name="PLoS Biol.">
        <title>The genomes of Oryza sativa: a history of duplications.</title>
        <authorList>
            <person name="Yu J."/>
            <person name="Wang J."/>
            <person name="Lin W."/>
            <person name="Li S."/>
            <person name="Li H."/>
            <person name="Zhou J."/>
            <person name="Ni P."/>
            <person name="Dong W."/>
            <person name="Hu S."/>
            <person name="Zeng C."/>
            <person name="Zhang J."/>
            <person name="Zhang Y."/>
            <person name="Li R."/>
            <person name="Xu Z."/>
            <person name="Li S."/>
            <person name="Li X."/>
            <person name="Zheng H."/>
            <person name="Cong L."/>
            <person name="Lin L."/>
            <person name="Yin J."/>
            <person name="Geng J."/>
            <person name="Li G."/>
            <person name="Shi J."/>
            <person name="Liu J."/>
            <person name="Lv H."/>
            <person name="Li J."/>
            <person name="Wang J."/>
            <person name="Deng Y."/>
            <person name="Ran L."/>
            <person name="Shi X."/>
            <person name="Wang X."/>
            <person name="Wu Q."/>
            <person name="Li C."/>
            <person name="Ren X."/>
            <person name="Wang J."/>
            <person name="Wang X."/>
            <person name="Li D."/>
            <person name="Liu D."/>
            <person name="Zhang X."/>
            <person name="Ji Z."/>
            <person name="Zhao W."/>
            <person name="Sun Y."/>
            <person name="Zhang Z."/>
            <person name="Bao J."/>
            <person name="Han Y."/>
            <person name="Dong L."/>
            <person name="Ji J."/>
            <person name="Chen P."/>
            <person name="Wu S."/>
            <person name="Liu J."/>
            <person name="Xiao Y."/>
            <person name="Bu D."/>
            <person name="Tan J."/>
            <person name="Yang L."/>
            <person name="Ye C."/>
            <person name="Zhang J."/>
            <person name="Xu J."/>
            <person name="Zhou Y."/>
            <person name="Yu Y."/>
            <person name="Zhang B."/>
            <person name="Zhuang S."/>
            <person name="Wei H."/>
            <person name="Liu B."/>
            <person name="Lei M."/>
            <person name="Yu H."/>
            <person name="Li Y."/>
            <person name="Xu H."/>
            <person name="Wei S."/>
            <person name="He X."/>
            <person name="Fang L."/>
            <person name="Zhang Z."/>
            <person name="Zhang Y."/>
            <person name="Huang X."/>
            <person name="Su Z."/>
            <person name="Tong W."/>
            <person name="Li J."/>
            <person name="Tong Z."/>
            <person name="Li S."/>
            <person name="Ye J."/>
            <person name="Wang L."/>
            <person name="Fang L."/>
            <person name="Lei T."/>
            <person name="Chen C."/>
            <person name="Chen H."/>
            <person name="Xu Z."/>
            <person name="Li H."/>
            <person name="Huang H."/>
            <person name="Zhang F."/>
            <person name="Xu H."/>
            <person name="Li N."/>
            <person name="Zhao C."/>
            <person name="Li S."/>
            <person name="Dong L."/>
            <person name="Huang Y."/>
            <person name="Li L."/>
            <person name="Xi Y."/>
            <person name="Qi Q."/>
            <person name="Li W."/>
            <person name="Zhang B."/>
            <person name="Hu W."/>
            <person name="Zhang Y."/>
            <person name="Tian X."/>
            <person name="Jiao Y."/>
            <person name="Liang X."/>
            <person name="Jin J."/>
            <person name="Gao L."/>
            <person name="Zheng W."/>
            <person name="Hao B."/>
            <person name="Liu S."/>
            <person name="Wang W."/>
            <person name="Yuan L."/>
            <person name="Cao M."/>
            <person name="McDermott J."/>
            <person name="Samudrala R."/>
            <person name="Wang J."/>
            <person name="Wong G.K."/>
            <person name="Yang H."/>
        </authorList>
    </citation>
    <scope>NUCLEOTIDE SEQUENCE [LARGE SCALE GENOMIC DNA]</scope>
</reference>
<evidence type="ECO:0000256" key="6">
    <source>
        <dbReference type="ARBA" id="ARBA00023004"/>
    </source>
</evidence>
<dbReference type="PANTHER" id="PTHR47944:SF18">
    <property type="entry name" value="FLAVONOID 3'-MONOOXYGENASE"/>
    <property type="match status" value="1"/>
</dbReference>
<accession>A3AIA4</accession>